<keyword evidence="3" id="KW-1185">Reference proteome</keyword>
<evidence type="ECO:0000313" key="2">
    <source>
        <dbReference type="EMBL" id="CAI5778670.1"/>
    </source>
</evidence>
<gene>
    <name evidence="2" type="ORF">PODLI_1B042982</name>
</gene>
<dbReference type="Proteomes" id="UP001178461">
    <property type="component" value="Chromosome 6"/>
</dbReference>
<feature type="region of interest" description="Disordered" evidence="1">
    <location>
        <begin position="1"/>
        <end position="22"/>
    </location>
</feature>
<reference evidence="2" key="1">
    <citation type="submission" date="2022-12" db="EMBL/GenBank/DDBJ databases">
        <authorList>
            <person name="Alioto T."/>
            <person name="Alioto T."/>
            <person name="Gomez Garrido J."/>
        </authorList>
    </citation>
    <scope>NUCLEOTIDE SEQUENCE</scope>
</reference>
<protein>
    <submittedName>
        <fullName evidence="2">Uncharacterized protein</fullName>
    </submittedName>
</protein>
<accession>A0AA35KI73</accession>
<sequence length="152" mass="16328">MPLPVPTLRRPPSLTGALPPPLWPKGAAAGGGSLLLLSRRARRAEASGVSSFFPLGPPPLREAACGLHDPPPPLLLFSNSHRNAAPGSAVQLRPLPARKGPRDVFSIGWFCCPLDFMLYKLEFALETGVSVPLQLERPTHRGYSSPPPFLKL</sequence>
<dbReference type="AlphaFoldDB" id="A0AA35KI73"/>
<evidence type="ECO:0000313" key="3">
    <source>
        <dbReference type="Proteomes" id="UP001178461"/>
    </source>
</evidence>
<name>A0AA35KI73_9SAUR</name>
<proteinExistence type="predicted"/>
<evidence type="ECO:0000256" key="1">
    <source>
        <dbReference type="SAM" id="MobiDB-lite"/>
    </source>
</evidence>
<dbReference type="EMBL" id="OX395131">
    <property type="protein sequence ID" value="CAI5778670.1"/>
    <property type="molecule type" value="Genomic_DNA"/>
</dbReference>
<organism evidence="2 3">
    <name type="scientific">Podarcis lilfordi</name>
    <name type="common">Lilford's wall lizard</name>
    <dbReference type="NCBI Taxonomy" id="74358"/>
    <lineage>
        <taxon>Eukaryota</taxon>
        <taxon>Metazoa</taxon>
        <taxon>Chordata</taxon>
        <taxon>Craniata</taxon>
        <taxon>Vertebrata</taxon>
        <taxon>Euteleostomi</taxon>
        <taxon>Lepidosauria</taxon>
        <taxon>Squamata</taxon>
        <taxon>Bifurcata</taxon>
        <taxon>Unidentata</taxon>
        <taxon>Episquamata</taxon>
        <taxon>Laterata</taxon>
        <taxon>Lacertibaenia</taxon>
        <taxon>Lacertidae</taxon>
        <taxon>Podarcis</taxon>
    </lineage>
</organism>